<dbReference type="InterPro" id="IPR004358">
    <property type="entry name" value="Sig_transdc_His_kin-like_C"/>
</dbReference>
<proteinExistence type="predicted"/>
<keyword evidence="4" id="KW-0547">Nucleotide-binding</keyword>
<organism evidence="9 10">
    <name type="scientific">Scytonema tolypothrichoides VB-61278_2</name>
    <dbReference type="NCBI Taxonomy" id="3232314"/>
    <lineage>
        <taxon>Bacteria</taxon>
        <taxon>Bacillati</taxon>
        <taxon>Cyanobacteriota</taxon>
        <taxon>Cyanophyceae</taxon>
        <taxon>Nostocales</taxon>
        <taxon>Scytonemataceae</taxon>
        <taxon>Scytonema</taxon>
    </lineage>
</organism>
<evidence type="ECO:0000313" key="9">
    <source>
        <dbReference type="EMBL" id="MFL9465021.1"/>
    </source>
</evidence>
<dbReference type="Pfam" id="PF02518">
    <property type="entry name" value="HATPase_c"/>
    <property type="match status" value="1"/>
</dbReference>
<evidence type="ECO:0000256" key="2">
    <source>
        <dbReference type="ARBA" id="ARBA00012438"/>
    </source>
</evidence>
<evidence type="ECO:0000256" key="5">
    <source>
        <dbReference type="ARBA" id="ARBA00022777"/>
    </source>
</evidence>
<dbReference type="PRINTS" id="PR00344">
    <property type="entry name" value="BCTRLSENSOR"/>
</dbReference>
<keyword evidence="5" id="KW-0418">Kinase</keyword>
<evidence type="ECO:0000256" key="3">
    <source>
        <dbReference type="ARBA" id="ARBA00022679"/>
    </source>
</evidence>
<dbReference type="EMBL" id="JBFQGM010000014">
    <property type="protein sequence ID" value="MFL9465021.1"/>
    <property type="molecule type" value="Genomic_DNA"/>
</dbReference>
<reference evidence="9 10" key="1">
    <citation type="submission" date="2024-07" db="EMBL/GenBank/DDBJ databases">
        <authorList>
            <person name="Tripathy S."/>
        </authorList>
    </citation>
    <scope>NUCLEOTIDE SEQUENCE [LARGE SCALE GENOMIC DNA]</scope>
    <source>
        <strain evidence="9 10">VB-61278_2</strain>
    </source>
</reference>
<dbReference type="Gene3D" id="3.30.565.10">
    <property type="entry name" value="Histidine kinase-like ATPase, C-terminal domain"/>
    <property type="match status" value="1"/>
</dbReference>
<dbReference type="InterPro" id="IPR005467">
    <property type="entry name" value="His_kinase_dom"/>
</dbReference>
<dbReference type="EC" id="2.7.13.3" evidence="2"/>
<dbReference type="SUPFAM" id="SSF55874">
    <property type="entry name" value="ATPase domain of HSP90 chaperone/DNA topoisomerase II/histidine kinase"/>
    <property type="match status" value="1"/>
</dbReference>
<gene>
    <name evidence="9" type="ORF">AB0759_30925</name>
</gene>
<dbReference type="InterPro" id="IPR003594">
    <property type="entry name" value="HATPase_dom"/>
</dbReference>
<dbReference type="Proteomes" id="UP001628874">
    <property type="component" value="Unassembled WGS sequence"/>
</dbReference>
<sequence>MNQVFMNILVNAIDALELGTGNSKLGIRKISSLTLYFKSLIPTIIIRTLIVEKHIVEILIADNGSGIAPEVIQKIFDPFFTTKPIGSGTGLGLSISYQIVVEKHKGSLTCNSLLGQGTEFIIKIPIKQNKACNQIIRNS</sequence>
<keyword evidence="7" id="KW-0902">Two-component regulatory system</keyword>
<dbReference type="GO" id="GO:0005524">
    <property type="term" value="F:ATP binding"/>
    <property type="evidence" value="ECO:0007669"/>
    <property type="project" value="UniProtKB-KW"/>
</dbReference>
<keyword evidence="3" id="KW-0808">Transferase</keyword>
<keyword evidence="10" id="KW-1185">Reference proteome</keyword>
<dbReference type="PANTHER" id="PTHR43065">
    <property type="entry name" value="SENSOR HISTIDINE KINASE"/>
    <property type="match status" value="1"/>
</dbReference>
<accession>A0ABW8WVJ7</accession>
<evidence type="ECO:0000256" key="1">
    <source>
        <dbReference type="ARBA" id="ARBA00000085"/>
    </source>
</evidence>
<dbReference type="PROSITE" id="PS50109">
    <property type="entry name" value="HIS_KIN"/>
    <property type="match status" value="1"/>
</dbReference>
<evidence type="ECO:0000256" key="6">
    <source>
        <dbReference type="ARBA" id="ARBA00022840"/>
    </source>
</evidence>
<feature type="domain" description="Histidine kinase" evidence="8">
    <location>
        <begin position="1"/>
        <end position="128"/>
    </location>
</feature>
<dbReference type="SMART" id="SM00387">
    <property type="entry name" value="HATPase_c"/>
    <property type="match status" value="1"/>
</dbReference>
<protein>
    <recommendedName>
        <fullName evidence="2">histidine kinase</fullName>
        <ecNumber evidence="2">2.7.13.3</ecNumber>
    </recommendedName>
</protein>
<dbReference type="PANTHER" id="PTHR43065:SF46">
    <property type="entry name" value="C4-DICARBOXYLATE TRANSPORT SENSOR PROTEIN DCTB"/>
    <property type="match status" value="1"/>
</dbReference>
<name>A0ABW8WVJ7_9CYAN</name>
<evidence type="ECO:0000256" key="4">
    <source>
        <dbReference type="ARBA" id="ARBA00022741"/>
    </source>
</evidence>
<evidence type="ECO:0000259" key="8">
    <source>
        <dbReference type="PROSITE" id="PS50109"/>
    </source>
</evidence>
<comment type="caution">
    <text evidence="9">The sequence shown here is derived from an EMBL/GenBank/DDBJ whole genome shotgun (WGS) entry which is preliminary data.</text>
</comment>
<comment type="catalytic activity">
    <reaction evidence="1">
        <text>ATP + protein L-histidine = ADP + protein N-phospho-L-histidine.</text>
        <dbReference type="EC" id="2.7.13.3"/>
    </reaction>
</comment>
<evidence type="ECO:0000256" key="7">
    <source>
        <dbReference type="ARBA" id="ARBA00023012"/>
    </source>
</evidence>
<keyword evidence="6 9" id="KW-0067">ATP-binding</keyword>
<evidence type="ECO:0000313" key="10">
    <source>
        <dbReference type="Proteomes" id="UP001628874"/>
    </source>
</evidence>
<dbReference type="InterPro" id="IPR036890">
    <property type="entry name" value="HATPase_C_sf"/>
</dbReference>